<gene>
    <name evidence="2" type="ORF">NAES01612_LOCUS1352</name>
</gene>
<accession>A0A7S4JNH7</accession>
<organism evidence="2">
    <name type="scientific">Paramoeba aestuarina</name>
    <dbReference type="NCBI Taxonomy" id="180227"/>
    <lineage>
        <taxon>Eukaryota</taxon>
        <taxon>Amoebozoa</taxon>
        <taxon>Discosea</taxon>
        <taxon>Flabellinia</taxon>
        <taxon>Dactylopodida</taxon>
        <taxon>Paramoebidae</taxon>
        <taxon>Paramoeba</taxon>
    </lineage>
</organism>
<dbReference type="Pfam" id="PF01370">
    <property type="entry name" value="Epimerase"/>
    <property type="match status" value="1"/>
</dbReference>
<dbReference type="CDD" id="cd08946">
    <property type="entry name" value="SDR_e"/>
    <property type="match status" value="1"/>
</dbReference>
<reference evidence="2" key="1">
    <citation type="submission" date="2021-01" db="EMBL/GenBank/DDBJ databases">
        <authorList>
            <person name="Corre E."/>
            <person name="Pelletier E."/>
            <person name="Niang G."/>
            <person name="Scheremetjew M."/>
            <person name="Finn R."/>
            <person name="Kale V."/>
            <person name="Holt S."/>
            <person name="Cochrane G."/>
            <person name="Meng A."/>
            <person name="Brown T."/>
            <person name="Cohen L."/>
        </authorList>
    </citation>
    <scope>NUCLEOTIDE SEQUENCE</scope>
    <source>
        <strain evidence="2">SoJaBio B1-5/56/2</strain>
    </source>
</reference>
<dbReference type="InterPro" id="IPR036291">
    <property type="entry name" value="NAD(P)-bd_dom_sf"/>
</dbReference>
<protein>
    <recommendedName>
        <fullName evidence="1">NAD-dependent epimerase/dehydratase domain-containing protein</fullName>
    </recommendedName>
</protein>
<evidence type="ECO:0000259" key="1">
    <source>
        <dbReference type="Pfam" id="PF01370"/>
    </source>
</evidence>
<dbReference type="AlphaFoldDB" id="A0A7S4JNH7"/>
<dbReference type="PANTHER" id="PTHR43245">
    <property type="entry name" value="BIFUNCTIONAL POLYMYXIN RESISTANCE PROTEIN ARNA"/>
    <property type="match status" value="1"/>
</dbReference>
<sequence>MADSKPNVLVLGGCGFIGRNLIVHLVTNDLCASITTADKSLPMTSWLTPAQKAAFDKVKFQQVNLSKDSFLAKVFTEPGQFDYVFNCAAETKASQSAEDYEQRVFELSKKSAEAAAKNKVKRFIEVSDAAVYKSAEKKKCKENAKIEPWTVVAKYKAQVEEALPQISGLDYIIVRPCFVYGPSCVNYVMPRMIIGAVYKHTNEKMELLWDGSLKLNTVHVHDVARALWHLKDHGKSGDIYNLADSGDTTQETITKHVAQLFGIKYSFLGWMKSKAVEKVNMKAVCTEVNEKHLQPWADMLKEAKVDLSPLSPYIDQELLYNKNLYIDGTAIEATGFKYEHPELTQAGCREMVQEYVDLGIFPKGYLV</sequence>
<dbReference type="Gene3D" id="3.40.50.720">
    <property type="entry name" value="NAD(P)-binding Rossmann-like Domain"/>
    <property type="match status" value="1"/>
</dbReference>
<dbReference type="InterPro" id="IPR050177">
    <property type="entry name" value="Lipid_A_modif_metabolic_enz"/>
</dbReference>
<proteinExistence type="predicted"/>
<evidence type="ECO:0000313" key="2">
    <source>
        <dbReference type="EMBL" id="CAE2268937.1"/>
    </source>
</evidence>
<dbReference type="InterPro" id="IPR001509">
    <property type="entry name" value="Epimerase_deHydtase"/>
</dbReference>
<dbReference type="SUPFAM" id="SSF51735">
    <property type="entry name" value="NAD(P)-binding Rossmann-fold domains"/>
    <property type="match status" value="1"/>
</dbReference>
<dbReference type="EMBL" id="HBKR01002096">
    <property type="protein sequence ID" value="CAE2268937.1"/>
    <property type="molecule type" value="Transcribed_RNA"/>
</dbReference>
<dbReference type="PANTHER" id="PTHR43245:SF11">
    <property type="entry name" value="LD23561P"/>
    <property type="match status" value="1"/>
</dbReference>
<feature type="domain" description="NAD-dependent epimerase/dehydratase" evidence="1">
    <location>
        <begin position="8"/>
        <end position="243"/>
    </location>
</feature>
<name>A0A7S4JNH7_9EUKA</name>